<dbReference type="GO" id="GO:0030154">
    <property type="term" value="P:cell differentiation"/>
    <property type="evidence" value="ECO:0007669"/>
    <property type="project" value="UniProtKB-KW"/>
</dbReference>
<dbReference type="OrthoDB" id="10052065at2759"/>
<evidence type="ECO:0000256" key="3">
    <source>
        <dbReference type="ARBA" id="ARBA00013420"/>
    </source>
</evidence>
<evidence type="ECO:0000256" key="2">
    <source>
        <dbReference type="ARBA" id="ARBA00010384"/>
    </source>
</evidence>
<evidence type="ECO:0000256" key="9">
    <source>
        <dbReference type="SAM" id="MobiDB-lite"/>
    </source>
</evidence>
<dbReference type="PROSITE" id="PS51644">
    <property type="entry name" value="HTH_OST"/>
    <property type="match status" value="2"/>
</dbReference>
<accession>A0A8V5FWL4</accession>
<dbReference type="InterPro" id="IPR050621">
    <property type="entry name" value="Tudor_domain_containing"/>
</dbReference>
<keyword evidence="7" id="KW-0221">Differentiation</keyword>
<dbReference type="InterPro" id="IPR002999">
    <property type="entry name" value="Tudor"/>
</dbReference>
<evidence type="ECO:0000313" key="11">
    <source>
        <dbReference type="Proteomes" id="UP000694405"/>
    </source>
</evidence>
<comment type="similarity">
    <text evidence="2">Belongs to the TDRD5 family.</text>
</comment>
<feature type="region of interest" description="Disordered" evidence="9">
    <location>
        <begin position="211"/>
        <end position="288"/>
    </location>
</feature>
<evidence type="ECO:0000256" key="1">
    <source>
        <dbReference type="ARBA" id="ARBA00004496"/>
    </source>
</evidence>
<dbReference type="PANTHER" id="PTHR22948">
    <property type="entry name" value="TUDOR DOMAIN CONTAINING PROTEIN"/>
    <property type="match status" value="1"/>
</dbReference>
<organism evidence="10 11">
    <name type="scientific">Melopsittacus undulatus</name>
    <name type="common">Budgerigar</name>
    <name type="synonym">Psittacus undulatus</name>
    <dbReference type="NCBI Taxonomy" id="13146"/>
    <lineage>
        <taxon>Eukaryota</taxon>
        <taxon>Metazoa</taxon>
        <taxon>Chordata</taxon>
        <taxon>Craniata</taxon>
        <taxon>Vertebrata</taxon>
        <taxon>Euteleostomi</taxon>
        <taxon>Archelosauria</taxon>
        <taxon>Archosauria</taxon>
        <taxon>Dinosauria</taxon>
        <taxon>Saurischia</taxon>
        <taxon>Theropoda</taxon>
        <taxon>Coelurosauria</taxon>
        <taxon>Aves</taxon>
        <taxon>Neognathae</taxon>
        <taxon>Neoaves</taxon>
        <taxon>Telluraves</taxon>
        <taxon>Australaves</taxon>
        <taxon>Psittaciformes</taxon>
        <taxon>Psittaculidae</taxon>
        <taxon>Melopsittacus</taxon>
    </lineage>
</organism>
<dbReference type="InterPro" id="IPR025605">
    <property type="entry name" value="OST-HTH/LOTUS_dom"/>
</dbReference>
<dbReference type="InterPro" id="IPR035437">
    <property type="entry name" value="SNase_OB-fold_sf"/>
</dbReference>
<keyword evidence="11" id="KW-1185">Reference proteome</keyword>
<feature type="compositionally biased region" description="Basic and acidic residues" evidence="9">
    <location>
        <begin position="211"/>
        <end position="279"/>
    </location>
</feature>
<protein>
    <recommendedName>
        <fullName evidence="3">Tudor domain-containing protein 5</fullName>
    </recommendedName>
</protein>
<sequence>MARADMSKKGQLTEVLKKEVRSLLIAAKEGLTPAQLEQEYMAMIGKPLPVHDLGFQSTLELVADMPEVVRICTYGKGTFILKAITDETTKTIARLVARQRRSAKERKSAAVRAHTISSHKNPRSFPWRGKAPILPATVKAELQDLLSSSPLLLLDFHNAFFRRFGRAFEHTQYGFFSMFEVLKSVSDIIVVERTKAGSLLTLRKHLASEIKKEEAPRGETQEEAPRGKTREEMPRGETREEMPRGETREEMPRGETREEMPRGETREEVPRGETREEMPRGGTAVEMPPLEPICETENCYLTTEEKSELVETQAVDLDDGFKQARDLQQSLLEKLIMTPEIPPDAVQDRSLCSLPPLKRRCLVGVHVKVIVSPSQFYIHVCTRETSDELQDMMVDMRRCYSHKLVSDRYIMPESSVQPGQLCCVMISKWWYRVVVHRVINDRDVEVFYPDYGNLEIVRKSWLRFLKWCYLKLPAQAIPCSLAWVKPMEGTWSNAAILLFKNLCSSKLLVGTVDEYVNGILHLFLCDTSTEEDVYFHCVLKDKGYADICGKNVPSEGFKELNPLALYVQPCEKWENAELVEPDLCLQQESLDADSATATSKLDGNELCDQQWHLSDNEETQDDVPPLLDEVSVPGTTDQDSELAQNSTGETSTDLVAVVKTPHCLEESSVPVVLFKSVKDFCTSCMCSKEPGGMNQDKPDEIERFSNNLQLREAVHPSVLLMAMPFMDNHNNEEQMRSKDHPGSLAVSLCFNSGMPDQGLSRKLCLPPTTIPAVLAAARLTSSSSYFHWLPSLRKKV</sequence>
<evidence type="ECO:0000256" key="4">
    <source>
        <dbReference type="ARBA" id="ARBA00022473"/>
    </source>
</evidence>
<dbReference type="Pfam" id="PF12872">
    <property type="entry name" value="OST-HTH"/>
    <property type="match status" value="2"/>
</dbReference>
<name>A0A8V5FWL4_MELUD</name>
<evidence type="ECO:0000256" key="8">
    <source>
        <dbReference type="ARBA" id="ARBA00022871"/>
    </source>
</evidence>
<gene>
    <name evidence="10" type="primary">LOC101875283</name>
</gene>
<reference evidence="10" key="1">
    <citation type="submission" date="2020-03" db="EMBL/GenBank/DDBJ databases">
        <title>Melopsittacus undulatus (budgerigar) genome, bMelUnd1, maternal haplotype with Z.</title>
        <authorList>
            <person name="Gedman G."/>
            <person name="Mountcastle J."/>
            <person name="Haase B."/>
            <person name="Formenti G."/>
            <person name="Wright T."/>
            <person name="Apodaca J."/>
            <person name="Pelan S."/>
            <person name="Chow W."/>
            <person name="Rhie A."/>
            <person name="Howe K."/>
            <person name="Fedrigo O."/>
            <person name="Jarvis E.D."/>
        </authorList>
    </citation>
    <scope>NUCLEOTIDE SEQUENCE [LARGE SCALE GENOMIC DNA]</scope>
</reference>
<evidence type="ECO:0000256" key="6">
    <source>
        <dbReference type="ARBA" id="ARBA00022737"/>
    </source>
</evidence>
<keyword evidence="4" id="KW-0217">Developmental protein</keyword>
<dbReference type="Pfam" id="PF00567">
    <property type="entry name" value="TUDOR"/>
    <property type="match status" value="1"/>
</dbReference>
<dbReference type="Gene3D" id="3.30.420.610">
    <property type="entry name" value="LOTUS domain-like"/>
    <property type="match status" value="2"/>
</dbReference>
<keyword evidence="8" id="KW-0744">Spermatogenesis</keyword>
<evidence type="ECO:0000256" key="5">
    <source>
        <dbReference type="ARBA" id="ARBA00022490"/>
    </source>
</evidence>
<reference evidence="10" key="2">
    <citation type="submission" date="2025-08" db="UniProtKB">
        <authorList>
            <consortium name="Ensembl"/>
        </authorList>
    </citation>
    <scope>IDENTIFICATION</scope>
</reference>
<dbReference type="SUPFAM" id="SSF63748">
    <property type="entry name" value="Tudor/PWWP/MBT"/>
    <property type="match status" value="1"/>
</dbReference>
<reference evidence="10" key="3">
    <citation type="submission" date="2025-09" db="UniProtKB">
        <authorList>
            <consortium name="Ensembl"/>
        </authorList>
    </citation>
    <scope>IDENTIFICATION</scope>
</reference>
<dbReference type="CDD" id="cd20419">
    <property type="entry name" value="Tudor_TDRD5"/>
    <property type="match status" value="1"/>
</dbReference>
<comment type="subcellular location">
    <subcellularLocation>
        <location evidence="1">Cytoplasm</location>
    </subcellularLocation>
</comment>
<dbReference type="GO" id="GO:0005737">
    <property type="term" value="C:cytoplasm"/>
    <property type="evidence" value="ECO:0007669"/>
    <property type="project" value="UniProtKB-SubCell"/>
</dbReference>
<dbReference type="Gene3D" id="2.40.50.90">
    <property type="match status" value="1"/>
</dbReference>
<dbReference type="Gene3D" id="2.30.30.140">
    <property type="match status" value="1"/>
</dbReference>
<dbReference type="PANTHER" id="PTHR22948:SF19">
    <property type="entry name" value="TUDOR DOMAIN-CONTAINING PROTEIN 5"/>
    <property type="match status" value="1"/>
</dbReference>
<dbReference type="Ensembl" id="ENSMUNT00000027705.1">
    <property type="protein sequence ID" value="ENSMUNP00000023872.1"/>
    <property type="gene ID" value="ENSMUNG00000020649.1"/>
</dbReference>
<keyword evidence="5" id="KW-0963">Cytoplasm</keyword>
<dbReference type="GO" id="GO:0007283">
    <property type="term" value="P:spermatogenesis"/>
    <property type="evidence" value="ECO:0007669"/>
    <property type="project" value="UniProtKB-KW"/>
</dbReference>
<evidence type="ECO:0000313" key="10">
    <source>
        <dbReference type="Ensembl" id="ENSMUNP00000023872.1"/>
    </source>
</evidence>
<proteinExistence type="inferred from homology"/>
<evidence type="ECO:0000256" key="7">
    <source>
        <dbReference type="ARBA" id="ARBA00022782"/>
    </source>
</evidence>
<dbReference type="AlphaFoldDB" id="A0A8V5FWL4"/>
<keyword evidence="6" id="KW-0677">Repeat</keyword>
<dbReference type="InterPro" id="IPR041966">
    <property type="entry name" value="LOTUS-like"/>
</dbReference>
<dbReference type="Proteomes" id="UP000694405">
    <property type="component" value="Chromosome 6"/>
</dbReference>
<dbReference type="PROSITE" id="PS50304">
    <property type="entry name" value="TUDOR"/>
    <property type="match status" value="1"/>
</dbReference>